<evidence type="ECO:0000313" key="2">
    <source>
        <dbReference type="Proteomes" id="UP000054565"/>
    </source>
</evidence>
<proteinExistence type="predicted"/>
<dbReference type="Proteomes" id="UP000054565">
    <property type="component" value="Unassembled WGS sequence"/>
</dbReference>
<organism evidence="1 2">
    <name type="scientific">Coccidioides immitis RMSCC 2394</name>
    <dbReference type="NCBI Taxonomy" id="404692"/>
    <lineage>
        <taxon>Eukaryota</taxon>
        <taxon>Fungi</taxon>
        <taxon>Dikarya</taxon>
        <taxon>Ascomycota</taxon>
        <taxon>Pezizomycotina</taxon>
        <taxon>Eurotiomycetes</taxon>
        <taxon>Eurotiomycetidae</taxon>
        <taxon>Onygenales</taxon>
        <taxon>Onygenaceae</taxon>
        <taxon>Coccidioides</taxon>
    </lineage>
</organism>
<name>A0A0J6Y5P5_COCIT</name>
<dbReference type="EMBL" id="DS028103">
    <property type="protein sequence ID" value="KMP02369.1"/>
    <property type="molecule type" value="Genomic_DNA"/>
</dbReference>
<dbReference type="AlphaFoldDB" id="A0A0J6Y5P5"/>
<gene>
    <name evidence="1" type="ORF">CIRG_10192</name>
</gene>
<accession>A0A0J6Y5P5</accession>
<sequence>MARCCLTSFFGAVPGPRKKPPGAVKIPQVTICPSGIEQTGSMRSNNTLNRLHTGSQILQLAGSLEWQQVPTFDELLRAAGRIIIGNATSMAKWRKTPCYAR</sequence>
<protein>
    <submittedName>
        <fullName evidence="1">Uncharacterized protein</fullName>
    </submittedName>
</protein>
<evidence type="ECO:0000313" key="1">
    <source>
        <dbReference type="EMBL" id="KMP02369.1"/>
    </source>
</evidence>
<reference evidence="2" key="1">
    <citation type="journal article" date="2010" name="Genome Res.">
        <title>Population genomic sequencing of Coccidioides fungi reveals recent hybridization and transposon control.</title>
        <authorList>
            <person name="Neafsey D.E."/>
            <person name="Barker B.M."/>
            <person name="Sharpton T.J."/>
            <person name="Stajich J.E."/>
            <person name="Park D.J."/>
            <person name="Whiston E."/>
            <person name="Hung C.-Y."/>
            <person name="McMahan C."/>
            <person name="White J."/>
            <person name="Sykes S."/>
            <person name="Heiman D."/>
            <person name="Young S."/>
            <person name="Zeng Q."/>
            <person name="Abouelleil A."/>
            <person name="Aftuck L."/>
            <person name="Bessette D."/>
            <person name="Brown A."/>
            <person name="FitzGerald M."/>
            <person name="Lui A."/>
            <person name="Macdonald J.P."/>
            <person name="Priest M."/>
            <person name="Orbach M.J."/>
            <person name="Galgiani J.N."/>
            <person name="Kirkland T.N."/>
            <person name="Cole G.T."/>
            <person name="Birren B.W."/>
            <person name="Henn M.R."/>
            <person name="Taylor J.W."/>
            <person name="Rounsley S.D."/>
        </authorList>
    </citation>
    <scope>NUCLEOTIDE SEQUENCE [LARGE SCALE GENOMIC DNA]</scope>
    <source>
        <strain evidence="2">RMSCC 2394</strain>
    </source>
</reference>